<protein>
    <submittedName>
        <fullName evidence="2">Uncharacterized protein</fullName>
    </submittedName>
</protein>
<comment type="caution">
    <text evidence="2">The sequence shown here is derived from an EMBL/GenBank/DDBJ whole genome shotgun (WGS) entry which is preliminary data.</text>
</comment>
<evidence type="ECO:0000256" key="1">
    <source>
        <dbReference type="SAM" id="Phobius"/>
    </source>
</evidence>
<reference evidence="2 3" key="1">
    <citation type="journal article" date="2018" name="Sci. Rep.">
        <title>Genomic signatures of local adaptation to the degree of environmental predictability in rotifers.</title>
        <authorList>
            <person name="Franch-Gras L."/>
            <person name="Hahn C."/>
            <person name="Garcia-Roger E.M."/>
            <person name="Carmona M.J."/>
            <person name="Serra M."/>
            <person name="Gomez A."/>
        </authorList>
    </citation>
    <scope>NUCLEOTIDE SEQUENCE [LARGE SCALE GENOMIC DNA]</scope>
    <source>
        <strain evidence="2">HYR1</strain>
    </source>
</reference>
<keyword evidence="1" id="KW-0812">Transmembrane</keyword>
<sequence>MSDFGLIVFESGIECVVLIQPFLCVYIVKKLTQSLIIHLKICFADNLMMLTNLYPEFFYVKK</sequence>
<organism evidence="2 3">
    <name type="scientific">Brachionus plicatilis</name>
    <name type="common">Marine rotifer</name>
    <name type="synonym">Brachionus muelleri</name>
    <dbReference type="NCBI Taxonomy" id="10195"/>
    <lineage>
        <taxon>Eukaryota</taxon>
        <taxon>Metazoa</taxon>
        <taxon>Spiralia</taxon>
        <taxon>Gnathifera</taxon>
        <taxon>Rotifera</taxon>
        <taxon>Eurotatoria</taxon>
        <taxon>Monogononta</taxon>
        <taxon>Pseudotrocha</taxon>
        <taxon>Ploima</taxon>
        <taxon>Brachionidae</taxon>
        <taxon>Brachionus</taxon>
    </lineage>
</organism>
<dbReference type="AlphaFoldDB" id="A0A3M7RAY4"/>
<evidence type="ECO:0000313" key="2">
    <source>
        <dbReference type="EMBL" id="RNA20601.1"/>
    </source>
</evidence>
<keyword evidence="3" id="KW-1185">Reference proteome</keyword>
<gene>
    <name evidence="2" type="ORF">BpHYR1_013783</name>
</gene>
<keyword evidence="1" id="KW-1133">Transmembrane helix</keyword>
<name>A0A3M7RAY4_BRAPC</name>
<evidence type="ECO:0000313" key="3">
    <source>
        <dbReference type="Proteomes" id="UP000276133"/>
    </source>
</evidence>
<dbReference type="Proteomes" id="UP000276133">
    <property type="component" value="Unassembled WGS sequence"/>
</dbReference>
<keyword evidence="1" id="KW-0472">Membrane</keyword>
<feature type="transmembrane region" description="Helical" evidence="1">
    <location>
        <begin position="6"/>
        <end position="28"/>
    </location>
</feature>
<accession>A0A3M7RAY4</accession>
<proteinExistence type="predicted"/>
<dbReference type="EMBL" id="REGN01003816">
    <property type="protein sequence ID" value="RNA20601.1"/>
    <property type="molecule type" value="Genomic_DNA"/>
</dbReference>